<reference evidence="1" key="1">
    <citation type="submission" date="2023-01" db="EMBL/GenBank/DDBJ databases">
        <title>Draft genome sequence of Nocardiopsis sp. LSu2-4 isolated from halophytes.</title>
        <authorList>
            <person name="Duangmal K."/>
            <person name="Chantavorakit T."/>
        </authorList>
    </citation>
    <scope>NUCLEOTIDE SEQUENCE</scope>
    <source>
        <strain evidence="1">LSu2-4</strain>
    </source>
</reference>
<gene>
    <name evidence="1" type="ORF">O4U47_14225</name>
</gene>
<accession>A0ABT4TMS8</accession>
<sequence>MLLLLIDIATPSGHKGGLPVFDSYADVFLAFLGEQAEFGAEEPASERTRAAMDQALADLDSCPAIPGIAIPPVVLLSQLVANDRDGFALALADALEAHRDAFSVGESVEDVDGLINLRILALACLARARGWEIGVDSEYLPCGVIAHAAAGLTSG</sequence>
<evidence type="ECO:0000313" key="1">
    <source>
        <dbReference type="EMBL" id="MDA2805671.1"/>
    </source>
</evidence>
<protein>
    <submittedName>
        <fullName evidence="1">Immunity 49 family protein</fullName>
    </submittedName>
</protein>
<proteinExistence type="predicted"/>
<dbReference type="Proteomes" id="UP001165685">
    <property type="component" value="Unassembled WGS sequence"/>
</dbReference>
<dbReference type="InterPro" id="IPR029074">
    <property type="entry name" value="Imm49"/>
</dbReference>
<dbReference type="EMBL" id="JAQFWP010000024">
    <property type="protein sequence ID" value="MDA2805671.1"/>
    <property type="molecule type" value="Genomic_DNA"/>
</dbReference>
<comment type="caution">
    <text evidence="1">The sequence shown here is derived from an EMBL/GenBank/DDBJ whole genome shotgun (WGS) entry which is preliminary data.</text>
</comment>
<keyword evidence="2" id="KW-1185">Reference proteome</keyword>
<dbReference type="Pfam" id="PF15575">
    <property type="entry name" value="Imm49"/>
    <property type="match status" value="1"/>
</dbReference>
<name>A0ABT4TMS8_9ACTN</name>
<organism evidence="1 2">
    <name type="scientific">Nocardiopsis suaedae</name>
    <dbReference type="NCBI Taxonomy" id="3018444"/>
    <lineage>
        <taxon>Bacteria</taxon>
        <taxon>Bacillati</taxon>
        <taxon>Actinomycetota</taxon>
        <taxon>Actinomycetes</taxon>
        <taxon>Streptosporangiales</taxon>
        <taxon>Nocardiopsidaceae</taxon>
        <taxon>Nocardiopsis</taxon>
    </lineage>
</organism>
<dbReference type="RefSeq" id="WP_270678324.1">
    <property type="nucleotide sequence ID" value="NZ_JAQFWP010000024.1"/>
</dbReference>
<evidence type="ECO:0000313" key="2">
    <source>
        <dbReference type="Proteomes" id="UP001165685"/>
    </source>
</evidence>